<dbReference type="PANTHER" id="PTHR46477:SF15">
    <property type="entry name" value="CYSTEINE_HISTIDINE-RICH C1 DOMAIN PROTEIN"/>
    <property type="match status" value="1"/>
</dbReference>
<dbReference type="EMBL" id="RXIC02000021">
    <property type="protein sequence ID" value="KAB1217863.1"/>
    <property type="molecule type" value="Genomic_DNA"/>
</dbReference>
<name>A0A6A1VYT1_9ROSI</name>
<keyword evidence="2" id="KW-1133">Transmembrane helix</keyword>
<evidence type="ECO:0000256" key="1">
    <source>
        <dbReference type="ARBA" id="ARBA00022737"/>
    </source>
</evidence>
<dbReference type="PANTHER" id="PTHR46477">
    <property type="entry name" value="CYSTEINE/HISTIDINE-RICH C1 DOMAIN FAMILY PROTEIN"/>
    <property type="match status" value="1"/>
</dbReference>
<dbReference type="Pfam" id="PF03107">
    <property type="entry name" value="C1_2"/>
    <property type="match status" value="1"/>
</dbReference>
<keyword evidence="1" id="KW-0677">Repeat</keyword>
<dbReference type="SUPFAM" id="SSF57889">
    <property type="entry name" value="Cysteine-rich domain"/>
    <property type="match status" value="1"/>
</dbReference>
<reference evidence="4 5" key="1">
    <citation type="journal article" date="2019" name="Plant Biotechnol. J.">
        <title>The red bayberry genome and genetic basis of sex determination.</title>
        <authorList>
            <person name="Jia H.M."/>
            <person name="Jia H.J."/>
            <person name="Cai Q.L."/>
            <person name="Wang Y."/>
            <person name="Zhao H.B."/>
            <person name="Yang W.F."/>
            <person name="Wang G.Y."/>
            <person name="Li Y.H."/>
            <person name="Zhan D.L."/>
            <person name="Shen Y.T."/>
            <person name="Niu Q.F."/>
            <person name="Chang L."/>
            <person name="Qiu J."/>
            <person name="Zhao L."/>
            <person name="Xie H.B."/>
            <person name="Fu W.Y."/>
            <person name="Jin J."/>
            <person name="Li X.W."/>
            <person name="Jiao Y."/>
            <person name="Zhou C.C."/>
            <person name="Tu T."/>
            <person name="Chai C.Y."/>
            <person name="Gao J.L."/>
            <person name="Fan L.J."/>
            <person name="van de Weg E."/>
            <person name="Wang J.Y."/>
            <person name="Gao Z.S."/>
        </authorList>
    </citation>
    <scope>NUCLEOTIDE SEQUENCE [LARGE SCALE GENOMIC DNA]</scope>
    <source>
        <tissue evidence="4">Leaves</tissue>
    </source>
</reference>
<keyword evidence="5" id="KW-1185">Reference proteome</keyword>
<gene>
    <name evidence="4" type="ORF">CJ030_MR3G014727</name>
</gene>
<organism evidence="4 5">
    <name type="scientific">Morella rubra</name>
    <name type="common">Chinese bayberry</name>
    <dbReference type="NCBI Taxonomy" id="262757"/>
    <lineage>
        <taxon>Eukaryota</taxon>
        <taxon>Viridiplantae</taxon>
        <taxon>Streptophyta</taxon>
        <taxon>Embryophyta</taxon>
        <taxon>Tracheophyta</taxon>
        <taxon>Spermatophyta</taxon>
        <taxon>Magnoliopsida</taxon>
        <taxon>eudicotyledons</taxon>
        <taxon>Gunneridae</taxon>
        <taxon>Pentapetalae</taxon>
        <taxon>rosids</taxon>
        <taxon>fabids</taxon>
        <taxon>Fagales</taxon>
        <taxon>Myricaceae</taxon>
        <taxon>Morella</taxon>
    </lineage>
</organism>
<comment type="caution">
    <text evidence="4">The sequence shown here is derived from an EMBL/GenBank/DDBJ whole genome shotgun (WGS) entry which is preliminary data.</text>
</comment>
<evidence type="ECO:0000256" key="2">
    <source>
        <dbReference type="SAM" id="Phobius"/>
    </source>
</evidence>
<dbReference type="InterPro" id="IPR046349">
    <property type="entry name" value="C1-like_sf"/>
</dbReference>
<dbReference type="InterPro" id="IPR004146">
    <property type="entry name" value="DC1"/>
</dbReference>
<evidence type="ECO:0000313" key="4">
    <source>
        <dbReference type="EMBL" id="KAB1217863.1"/>
    </source>
</evidence>
<keyword evidence="2" id="KW-0812">Transmembrane</keyword>
<protein>
    <submittedName>
        <fullName evidence="4">Putative nucleoredoxin 1-2</fullName>
    </submittedName>
</protein>
<proteinExistence type="predicted"/>
<feature type="domain" description="DC1" evidence="3">
    <location>
        <begin position="11"/>
        <end position="55"/>
    </location>
</feature>
<dbReference type="OrthoDB" id="1841377at2759"/>
<dbReference type="Proteomes" id="UP000516437">
    <property type="component" value="Chromosome 3"/>
</dbReference>
<sequence length="253" mass="28525">MPRITEIQHSSHPHQLILTRAETPYHCNGCQELGFDPCYQCNERQCNFHLHEECAAANHTSTNHPFITGGRFVLSSEELQLIFCKVLNGSRSIGSCVACGKGVQGYRYQSLCEKAYVLHPCCLNLPRTMTNNEVSLILQKKAPSKCLKCQRKKVSDNIKGWAYVSTCGNYCYHVKCVKELILEKWREVYFRDQSNDQGNQDTLHLVVEHGNLTGRRARRIDLSKIKAVLELIVSAIFGNVVSAVIGGLLLPLF</sequence>
<feature type="transmembrane region" description="Helical" evidence="2">
    <location>
        <begin position="228"/>
        <end position="250"/>
    </location>
</feature>
<evidence type="ECO:0000313" key="5">
    <source>
        <dbReference type="Proteomes" id="UP000516437"/>
    </source>
</evidence>
<keyword evidence="2" id="KW-0472">Membrane</keyword>
<dbReference type="AlphaFoldDB" id="A0A6A1VYT1"/>
<evidence type="ECO:0000259" key="3">
    <source>
        <dbReference type="Pfam" id="PF03107"/>
    </source>
</evidence>
<accession>A0A6A1VYT1</accession>